<keyword evidence="5" id="KW-1185">Reference proteome</keyword>
<dbReference type="EMBL" id="JBHUIK010000001">
    <property type="protein sequence ID" value="MFD2212620.1"/>
    <property type="molecule type" value="Genomic_DNA"/>
</dbReference>
<dbReference type="SUPFAM" id="SSF55331">
    <property type="entry name" value="Tautomerase/MIF"/>
    <property type="match status" value="1"/>
</dbReference>
<dbReference type="Pfam" id="PF01361">
    <property type="entry name" value="Tautomerase"/>
    <property type="match status" value="1"/>
</dbReference>
<proteinExistence type="inferred from homology"/>
<dbReference type="Gene3D" id="3.30.429.10">
    <property type="entry name" value="Macrophage Migration Inhibitory Factor"/>
    <property type="match status" value="1"/>
</dbReference>
<dbReference type="InterPro" id="IPR004370">
    <property type="entry name" value="4-OT-like_dom"/>
</dbReference>
<evidence type="ECO:0000313" key="4">
    <source>
        <dbReference type="EMBL" id="MFD2212620.1"/>
    </source>
</evidence>
<dbReference type="RefSeq" id="WP_247342076.1">
    <property type="nucleotide sequence ID" value="NZ_CP095550.1"/>
</dbReference>
<evidence type="ECO:0000259" key="3">
    <source>
        <dbReference type="Pfam" id="PF01361"/>
    </source>
</evidence>
<evidence type="ECO:0000256" key="1">
    <source>
        <dbReference type="ARBA" id="ARBA00006723"/>
    </source>
</evidence>
<dbReference type="PANTHER" id="PTHR35530:SF2">
    <property type="entry name" value="BSL4019 PROTEIN"/>
    <property type="match status" value="1"/>
</dbReference>
<gene>
    <name evidence="4" type="ORF">ACFSKK_02710</name>
</gene>
<reference evidence="5" key="1">
    <citation type="journal article" date="2019" name="Int. J. Syst. Evol. Microbiol.">
        <title>The Global Catalogue of Microorganisms (GCM) 10K type strain sequencing project: providing services to taxonomists for standard genome sequencing and annotation.</title>
        <authorList>
            <consortium name="The Broad Institute Genomics Platform"/>
            <consortium name="The Broad Institute Genome Sequencing Center for Infectious Disease"/>
            <person name="Wu L."/>
            <person name="Ma J."/>
        </authorList>
    </citation>
    <scope>NUCLEOTIDE SEQUENCE [LARGE SCALE GENOMIC DNA]</scope>
    <source>
        <strain evidence="5">CGMCC 1.15474</strain>
    </source>
</reference>
<dbReference type="PANTHER" id="PTHR35530">
    <property type="entry name" value="TAUTOMERASE-RELATED"/>
    <property type="match status" value="1"/>
</dbReference>
<name>A0ABW5BUV2_9BACI</name>
<comment type="similarity">
    <text evidence="1">Belongs to the 4-oxalocrotonate tautomerase family.</text>
</comment>
<protein>
    <submittedName>
        <fullName evidence="4">4-oxalocrotonate tautomerase family protein</fullName>
    </submittedName>
</protein>
<feature type="domain" description="4-oxalocrotonate tautomerase-like" evidence="3">
    <location>
        <begin position="2"/>
        <end position="56"/>
    </location>
</feature>
<organism evidence="4 5">
    <name type="scientific">Metabacillus endolithicus</name>
    <dbReference type="NCBI Taxonomy" id="1535204"/>
    <lineage>
        <taxon>Bacteria</taxon>
        <taxon>Bacillati</taxon>
        <taxon>Bacillota</taxon>
        <taxon>Bacilli</taxon>
        <taxon>Bacillales</taxon>
        <taxon>Bacillaceae</taxon>
        <taxon>Metabacillus</taxon>
    </lineage>
</organism>
<sequence>MPIITIKLAKGRSVKQKQQFVESVTKEAAKHLNVKEEWVTVLFDEYERENWASNGQLHSIKFGEGFGKGE</sequence>
<dbReference type="Proteomes" id="UP001597318">
    <property type="component" value="Unassembled WGS sequence"/>
</dbReference>
<keyword evidence="2" id="KW-0413">Isomerase</keyword>
<accession>A0ABW5BUV2</accession>
<comment type="caution">
    <text evidence="4">The sequence shown here is derived from an EMBL/GenBank/DDBJ whole genome shotgun (WGS) entry which is preliminary data.</text>
</comment>
<evidence type="ECO:0000313" key="5">
    <source>
        <dbReference type="Proteomes" id="UP001597318"/>
    </source>
</evidence>
<evidence type="ECO:0000256" key="2">
    <source>
        <dbReference type="ARBA" id="ARBA00023235"/>
    </source>
</evidence>
<dbReference type="InterPro" id="IPR014347">
    <property type="entry name" value="Tautomerase/MIF_sf"/>
</dbReference>